<comment type="function">
    <text evidence="4">The branched-chain alpha-keto dehydrogenase complex catalyzes the overall conversion of alpha-keto acids to acyl-CoA and CO(2). It contains multiple copies of three enzymatic components: branched-chain alpha-keto acid decarboxylase (E1), lipoamide acyltransferase (E2) and lipoamide dehydrogenase (E3).</text>
</comment>
<dbReference type="CDD" id="cd02000">
    <property type="entry name" value="TPP_E1_PDC_ADC_BCADC"/>
    <property type="match status" value="1"/>
</dbReference>
<keyword evidence="7" id="KW-1185">Reference proteome</keyword>
<dbReference type="RefSeq" id="WP_124081415.1">
    <property type="nucleotide sequence ID" value="NZ_UWPJ01000030.1"/>
</dbReference>
<name>A0A3P4B6A2_9BURK</name>
<dbReference type="Proteomes" id="UP000277294">
    <property type="component" value="Unassembled WGS sequence"/>
</dbReference>
<keyword evidence="3 4" id="KW-0786">Thiamine pyrophosphate</keyword>
<proteinExistence type="inferred from homology"/>
<comment type="catalytic activity">
    <reaction evidence="4">
        <text>N(6)-[(R)-lipoyl]-L-lysyl-[protein] + 3-methyl-2-oxobutanoate + H(+) = N(6)-[(R)-S(8)-2-methylpropanoyldihydrolipoyl]-L-lysyl-[protein] + CO2</text>
        <dbReference type="Rhea" id="RHEA:13457"/>
        <dbReference type="Rhea" id="RHEA-COMP:10474"/>
        <dbReference type="Rhea" id="RHEA-COMP:10497"/>
        <dbReference type="ChEBI" id="CHEBI:11851"/>
        <dbReference type="ChEBI" id="CHEBI:15378"/>
        <dbReference type="ChEBI" id="CHEBI:16526"/>
        <dbReference type="ChEBI" id="CHEBI:83099"/>
        <dbReference type="ChEBI" id="CHEBI:83142"/>
        <dbReference type="EC" id="1.2.4.4"/>
    </reaction>
</comment>
<dbReference type="OrthoDB" id="9766715at2"/>
<dbReference type="Gene3D" id="3.40.50.970">
    <property type="match status" value="1"/>
</dbReference>
<accession>A0A3P4B6A2</accession>
<evidence type="ECO:0000256" key="1">
    <source>
        <dbReference type="ARBA" id="ARBA00001964"/>
    </source>
</evidence>
<dbReference type="PANTHER" id="PTHR43380">
    <property type="entry name" value="2-OXOISOVALERATE DEHYDROGENASE SUBUNIT ALPHA, MITOCHONDRIAL"/>
    <property type="match status" value="1"/>
</dbReference>
<dbReference type="PANTHER" id="PTHR43380:SF1">
    <property type="entry name" value="2-OXOISOVALERATE DEHYDROGENASE SUBUNIT ALPHA, MITOCHONDRIAL"/>
    <property type="match status" value="1"/>
</dbReference>
<keyword evidence="2 4" id="KW-0560">Oxidoreductase</keyword>
<sequence length="312" mass="33758">MDNGRASAAGEDAGLMIRLYRLMVRTREFETLCIGLKAAGRIVTNTYPSLGQEAIGAAAAALGPDDVVFPSYRSRPAFFGKGITAREHFRELAGASDSLLSGREVFHHVSWPARGVMPASSMIGAWLPMAAGYALAQRMDGDAGVTACFMGDGTFGAGDFHEAMNLVGLWRLPFVMICENNGYQVSQPWSSMRRHRGMAPYFSNYGFECLDVDGNDALAVYQAAAHARARALAGEPVLLDCFTYRMGSYSTHFAEPREDIGDELASWAAKDPIARLRRHCVALGLAESELDAVAEQEASDIHAAWEAADAHL</sequence>
<protein>
    <recommendedName>
        <fullName evidence="4">2-oxoisovalerate dehydrogenase subunit alpha</fullName>
        <ecNumber evidence="4">1.2.4.4</ecNumber>
    </recommendedName>
    <alternativeName>
        <fullName evidence="4">Branched-chain alpha-keto acid dehydrogenase E1 component alpha chain</fullName>
    </alternativeName>
</protein>
<gene>
    <name evidence="6" type="primary">pdhA</name>
    <name evidence="6" type="ORF">PIGHUM_03907</name>
</gene>
<evidence type="ECO:0000313" key="7">
    <source>
        <dbReference type="Proteomes" id="UP000277294"/>
    </source>
</evidence>
<dbReference type="SUPFAM" id="SSF52518">
    <property type="entry name" value="Thiamin diphosphate-binding fold (THDP-binding)"/>
    <property type="match status" value="1"/>
</dbReference>
<keyword evidence="6" id="KW-0670">Pyruvate</keyword>
<dbReference type="GO" id="GO:0009083">
    <property type="term" value="P:branched-chain amino acid catabolic process"/>
    <property type="evidence" value="ECO:0007669"/>
    <property type="project" value="TreeGrafter"/>
</dbReference>
<dbReference type="EMBL" id="UWPJ01000030">
    <property type="protein sequence ID" value="VCU71817.1"/>
    <property type="molecule type" value="Genomic_DNA"/>
</dbReference>
<comment type="cofactor">
    <cofactor evidence="1 4">
        <name>thiamine diphosphate</name>
        <dbReference type="ChEBI" id="CHEBI:58937"/>
    </cofactor>
</comment>
<evidence type="ECO:0000256" key="3">
    <source>
        <dbReference type="ARBA" id="ARBA00023052"/>
    </source>
</evidence>
<evidence type="ECO:0000313" key="6">
    <source>
        <dbReference type="EMBL" id="VCU71817.1"/>
    </source>
</evidence>
<dbReference type="InterPro" id="IPR029061">
    <property type="entry name" value="THDP-binding"/>
</dbReference>
<dbReference type="InterPro" id="IPR001017">
    <property type="entry name" value="DH_E1"/>
</dbReference>
<dbReference type="EC" id="1.2.4.4" evidence="4"/>
<reference evidence="6 7" key="1">
    <citation type="submission" date="2018-10" db="EMBL/GenBank/DDBJ databases">
        <authorList>
            <person name="Criscuolo A."/>
        </authorList>
    </citation>
    <scope>NUCLEOTIDE SEQUENCE [LARGE SCALE GENOMIC DNA]</scope>
    <source>
        <strain evidence="6">DnA1</strain>
    </source>
</reference>
<dbReference type="GO" id="GO:0003863">
    <property type="term" value="F:branched-chain 2-oxo acid dehydrogenase activity"/>
    <property type="evidence" value="ECO:0007669"/>
    <property type="project" value="UniProtKB-EC"/>
</dbReference>
<organism evidence="6 7">
    <name type="scientific">Pigmentiphaga humi</name>
    <dbReference type="NCBI Taxonomy" id="2478468"/>
    <lineage>
        <taxon>Bacteria</taxon>
        <taxon>Pseudomonadati</taxon>
        <taxon>Pseudomonadota</taxon>
        <taxon>Betaproteobacteria</taxon>
        <taxon>Burkholderiales</taxon>
        <taxon>Alcaligenaceae</taxon>
        <taxon>Pigmentiphaga</taxon>
    </lineage>
</organism>
<comment type="similarity">
    <text evidence="4">Belongs to the BCKDHA family.</text>
</comment>
<dbReference type="Pfam" id="PF00676">
    <property type="entry name" value="E1_dh"/>
    <property type="match status" value="1"/>
</dbReference>
<evidence type="ECO:0000256" key="2">
    <source>
        <dbReference type="ARBA" id="ARBA00023002"/>
    </source>
</evidence>
<feature type="domain" description="Dehydrogenase E1 component" evidence="5">
    <location>
        <begin position="21"/>
        <end position="310"/>
    </location>
</feature>
<evidence type="ECO:0000256" key="4">
    <source>
        <dbReference type="RuleBase" id="RU365014"/>
    </source>
</evidence>
<dbReference type="InterPro" id="IPR050771">
    <property type="entry name" value="Alpha-ketoacid_DH_E1_comp"/>
</dbReference>
<dbReference type="AlphaFoldDB" id="A0A3P4B6A2"/>
<evidence type="ECO:0000259" key="5">
    <source>
        <dbReference type="Pfam" id="PF00676"/>
    </source>
</evidence>